<feature type="transmembrane region" description="Helical" evidence="1">
    <location>
        <begin position="15"/>
        <end position="33"/>
    </location>
</feature>
<keyword evidence="1" id="KW-0812">Transmembrane</keyword>
<keyword evidence="1" id="KW-1133">Transmembrane helix</keyword>
<reference evidence="2 3" key="1">
    <citation type="submission" date="2018-08" db="EMBL/GenBank/DDBJ databases">
        <title>Altererythrobacter sp.Ery1 and Ery12, the genome sequencing of novel strains in genus Alterythrobacter.</title>
        <authorList>
            <person name="Cheng H."/>
            <person name="Wu Y.-H."/>
            <person name="Fang C."/>
            <person name="Xu X.-W."/>
        </authorList>
    </citation>
    <scope>NUCLEOTIDE SEQUENCE [LARGE SCALE GENOMIC DNA]</scope>
    <source>
        <strain evidence="2 3">Ery1</strain>
    </source>
</reference>
<evidence type="ECO:0000313" key="3">
    <source>
        <dbReference type="Proteomes" id="UP000285092"/>
    </source>
</evidence>
<evidence type="ECO:0000313" key="2">
    <source>
        <dbReference type="EMBL" id="RIV78632.1"/>
    </source>
</evidence>
<evidence type="ECO:0000256" key="1">
    <source>
        <dbReference type="SAM" id="Phobius"/>
    </source>
</evidence>
<dbReference type="Proteomes" id="UP000285092">
    <property type="component" value="Unassembled WGS sequence"/>
</dbReference>
<sequence length="76" mass="8127">MSIGHFLTFASEAEIIGLWGLGCIGIALVATLAEIRRNRRSRIDSVGWVPWRAIFLTSTLVGGGLIVLAVKGLFAS</sequence>
<dbReference type="EMBL" id="QXFK01000015">
    <property type="protein sequence ID" value="RIV78632.1"/>
    <property type="molecule type" value="Genomic_DNA"/>
</dbReference>
<proteinExistence type="predicted"/>
<keyword evidence="1" id="KW-0472">Membrane</keyword>
<keyword evidence="3" id="KW-1185">Reference proteome</keyword>
<gene>
    <name evidence="2" type="ORF">D2V04_07450</name>
</gene>
<protein>
    <submittedName>
        <fullName evidence="2">Uncharacterized protein</fullName>
    </submittedName>
</protein>
<dbReference type="OrthoDB" id="7585827at2"/>
<name>A0A418NIG7_9SPHN</name>
<organism evidence="2 3">
    <name type="scientific">Pelagerythrobacter aerophilus</name>
    <dbReference type="NCBI Taxonomy" id="2306995"/>
    <lineage>
        <taxon>Bacteria</taxon>
        <taxon>Pseudomonadati</taxon>
        <taxon>Pseudomonadota</taxon>
        <taxon>Alphaproteobacteria</taxon>
        <taxon>Sphingomonadales</taxon>
        <taxon>Erythrobacteraceae</taxon>
        <taxon>Pelagerythrobacter</taxon>
    </lineage>
</organism>
<dbReference type="RefSeq" id="WP_119512681.1">
    <property type="nucleotide sequence ID" value="NZ_QXFK01000015.1"/>
</dbReference>
<feature type="transmembrane region" description="Helical" evidence="1">
    <location>
        <begin position="53"/>
        <end position="74"/>
    </location>
</feature>
<dbReference type="AlphaFoldDB" id="A0A418NIG7"/>
<accession>A0A418NIG7</accession>
<comment type="caution">
    <text evidence="2">The sequence shown here is derived from an EMBL/GenBank/DDBJ whole genome shotgun (WGS) entry which is preliminary data.</text>
</comment>